<evidence type="ECO:0000256" key="1">
    <source>
        <dbReference type="SAM" id="SignalP"/>
    </source>
</evidence>
<organism evidence="2 3">
    <name type="scientific">Spiroplasma floricola 23-6</name>
    <dbReference type="NCBI Taxonomy" id="1336749"/>
    <lineage>
        <taxon>Bacteria</taxon>
        <taxon>Bacillati</taxon>
        <taxon>Mycoplasmatota</taxon>
        <taxon>Mollicutes</taxon>
        <taxon>Entomoplasmatales</taxon>
        <taxon>Spiroplasmataceae</taxon>
        <taxon>Spiroplasma</taxon>
    </lineage>
</organism>
<keyword evidence="3" id="KW-1185">Reference proteome</keyword>
<dbReference type="KEGG" id="sfz:SFLOR_v1c10810"/>
<dbReference type="InterPro" id="IPR054816">
    <property type="entry name" value="Lipoprotein_mollicutes-type_CS"/>
</dbReference>
<evidence type="ECO:0000313" key="3">
    <source>
        <dbReference type="Proteomes" id="UP000231823"/>
    </source>
</evidence>
<evidence type="ECO:0000313" key="2">
    <source>
        <dbReference type="EMBL" id="AUB32127.1"/>
    </source>
</evidence>
<keyword evidence="1" id="KW-0732">Signal</keyword>
<dbReference type="Proteomes" id="UP000231823">
    <property type="component" value="Chromosome"/>
</dbReference>
<dbReference type="PROSITE" id="PS51257">
    <property type="entry name" value="PROKAR_LIPOPROTEIN"/>
    <property type="match status" value="1"/>
</dbReference>
<dbReference type="RefSeq" id="WP_157806965.1">
    <property type="nucleotide sequence ID" value="NZ_CP025057.1"/>
</dbReference>
<dbReference type="NCBIfam" id="NF038029">
    <property type="entry name" value="LP_plasma"/>
    <property type="match status" value="1"/>
</dbReference>
<reference evidence="2 3" key="1">
    <citation type="submission" date="2017-12" db="EMBL/GenBank/DDBJ databases">
        <title>Complete genome sequence of Spiroplasma floricola 23-6 (ATCC 29989).</title>
        <authorList>
            <person name="Tsai Y.-M."/>
            <person name="Wu P.-S."/>
            <person name="Lo W.-S."/>
            <person name="Kuo C.-H."/>
        </authorList>
    </citation>
    <scope>NUCLEOTIDE SEQUENCE [LARGE SCALE GENOMIC DNA]</scope>
    <source>
        <strain evidence="2 3">23-6</strain>
    </source>
</reference>
<gene>
    <name evidence="2" type="ORF">SFLOR_v1c10810</name>
</gene>
<dbReference type="EMBL" id="CP025057">
    <property type="protein sequence ID" value="AUB32127.1"/>
    <property type="molecule type" value="Genomic_DNA"/>
</dbReference>
<name>A0A2K8SF82_9MOLU</name>
<feature type="chain" id="PRO_5014907711" description="Lipoprotein" evidence="1">
    <location>
        <begin position="18"/>
        <end position="109"/>
    </location>
</feature>
<proteinExistence type="predicted"/>
<accession>A0A2K8SF82</accession>
<dbReference type="AlphaFoldDB" id="A0A2K8SF82"/>
<evidence type="ECO:0008006" key="4">
    <source>
        <dbReference type="Google" id="ProtNLM"/>
    </source>
</evidence>
<feature type="signal peptide" evidence="1">
    <location>
        <begin position="1"/>
        <end position="17"/>
    </location>
</feature>
<protein>
    <recommendedName>
        <fullName evidence="4">Lipoprotein</fullName>
    </recommendedName>
</protein>
<sequence length="109" mass="13123">MKKLLNLIAAFSMTAMSTLTLTSCQIKGEKEIETDKDFFMETEQPKSIEEIEEKIKVKYDDLDYWREIAIEKSYKWKVENDYFNKTKQEQTELQKEFNATSVEKQKWYI</sequence>